<dbReference type="PROSITE" id="PS51679">
    <property type="entry name" value="SAM_MT_C5"/>
    <property type="match status" value="1"/>
</dbReference>
<dbReference type="GO" id="GO:0044027">
    <property type="term" value="P:negative regulation of gene expression via chromosomal CpG island methylation"/>
    <property type="evidence" value="ECO:0007669"/>
    <property type="project" value="TreeGrafter"/>
</dbReference>
<evidence type="ECO:0000313" key="11">
    <source>
        <dbReference type="Proteomes" id="UP000254133"/>
    </source>
</evidence>
<dbReference type="REBASE" id="406605">
    <property type="entry name" value="M.Mbo9426ORF1763P"/>
</dbReference>
<name>A0A378PX23_MORBO</name>
<dbReference type="Pfam" id="PF00145">
    <property type="entry name" value="DNA_methylase"/>
    <property type="match status" value="1"/>
</dbReference>
<dbReference type="Proteomes" id="UP000254133">
    <property type="component" value="Unassembled WGS sequence"/>
</dbReference>
<evidence type="ECO:0000256" key="1">
    <source>
        <dbReference type="ARBA" id="ARBA00011975"/>
    </source>
</evidence>
<dbReference type="NCBIfam" id="TIGR00675">
    <property type="entry name" value="dcm"/>
    <property type="match status" value="1"/>
</dbReference>
<dbReference type="GO" id="GO:0003677">
    <property type="term" value="F:DNA binding"/>
    <property type="evidence" value="ECO:0007669"/>
    <property type="project" value="TreeGrafter"/>
</dbReference>
<feature type="region of interest" description="Disordered" evidence="9">
    <location>
        <begin position="1"/>
        <end position="23"/>
    </location>
</feature>
<dbReference type="InterPro" id="IPR001525">
    <property type="entry name" value="C5_MeTfrase"/>
</dbReference>
<gene>
    <name evidence="10" type="primary">banIM</name>
    <name evidence="10" type="ORF">NCTC9426_01763</name>
</gene>
<dbReference type="EC" id="2.1.1.37" evidence="1"/>
<dbReference type="AlphaFoldDB" id="A0A378PX23"/>
<dbReference type="InterPro" id="IPR050390">
    <property type="entry name" value="C5-Methyltransferase"/>
</dbReference>
<sequence length="301" mass="32477">MLKTTPQPTQSTPNLKQSSKSKPSVGSFFAGIGGFDLGFENAGFHTSWQVEIDPICRAVLQDRFPHAKQFDDVQTCLPKLQALPDGGAAQVIIGGFPCQDVSMAGKRAGLNGKRTGLFFDAIEIIKAIKPRFVVLENVTGLINSNNGKDLQTIIETLAQCGYVGFWRVLDSRYFGVPQKRRRVFLVAGLREYPPFSLMADLGSVERISGKTEQGSCWADAHHTLLAGVGSSAININCADIIAVPNGRGQMAVRGRTTVNDGLCKGLDETNATEARAAGNAVKSASRTVYRKPLDDGFLFLI</sequence>
<evidence type="ECO:0000256" key="8">
    <source>
        <dbReference type="RuleBase" id="RU000416"/>
    </source>
</evidence>
<evidence type="ECO:0000313" key="10">
    <source>
        <dbReference type="EMBL" id="STY93049.1"/>
    </source>
</evidence>
<evidence type="ECO:0000256" key="6">
    <source>
        <dbReference type="ARBA" id="ARBA00047422"/>
    </source>
</evidence>
<evidence type="ECO:0000256" key="7">
    <source>
        <dbReference type="PROSITE-ProRule" id="PRU01016"/>
    </source>
</evidence>
<dbReference type="SUPFAM" id="SSF53335">
    <property type="entry name" value="S-adenosyl-L-methionine-dependent methyltransferases"/>
    <property type="match status" value="1"/>
</dbReference>
<dbReference type="RefSeq" id="WP_245952270.1">
    <property type="nucleotide sequence ID" value="NZ_UGPZ01000003.1"/>
</dbReference>
<dbReference type="InterPro" id="IPR029063">
    <property type="entry name" value="SAM-dependent_MTases_sf"/>
</dbReference>
<dbReference type="GO" id="GO:0032259">
    <property type="term" value="P:methylation"/>
    <property type="evidence" value="ECO:0007669"/>
    <property type="project" value="UniProtKB-KW"/>
</dbReference>
<evidence type="ECO:0000256" key="3">
    <source>
        <dbReference type="ARBA" id="ARBA00022679"/>
    </source>
</evidence>
<evidence type="ECO:0000256" key="9">
    <source>
        <dbReference type="SAM" id="MobiDB-lite"/>
    </source>
</evidence>
<organism evidence="10 11">
    <name type="scientific">Moraxella bovis</name>
    <dbReference type="NCBI Taxonomy" id="476"/>
    <lineage>
        <taxon>Bacteria</taxon>
        <taxon>Pseudomonadati</taxon>
        <taxon>Pseudomonadota</taxon>
        <taxon>Gammaproteobacteria</taxon>
        <taxon>Moraxellales</taxon>
        <taxon>Moraxellaceae</taxon>
        <taxon>Moraxella</taxon>
    </lineage>
</organism>
<protein>
    <recommendedName>
        <fullName evidence="1">DNA (cytosine-5-)-methyltransferase</fullName>
        <ecNumber evidence="1">2.1.1.37</ecNumber>
    </recommendedName>
</protein>
<dbReference type="GO" id="GO:0009307">
    <property type="term" value="P:DNA restriction-modification system"/>
    <property type="evidence" value="ECO:0007669"/>
    <property type="project" value="UniProtKB-KW"/>
</dbReference>
<dbReference type="GO" id="GO:0003886">
    <property type="term" value="F:DNA (cytosine-5-)-methyltransferase activity"/>
    <property type="evidence" value="ECO:0007669"/>
    <property type="project" value="UniProtKB-EC"/>
</dbReference>
<keyword evidence="4 7" id="KW-0949">S-adenosyl-L-methionine</keyword>
<dbReference type="PRINTS" id="PR00105">
    <property type="entry name" value="C5METTRFRASE"/>
</dbReference>
<evidence type="ECO:0000256" key="2">
    <source>
        <dbReference type="ARBA" id="ARBA00022603"/>
    </source>
</evidence>
<evidence type="ECO:0000256" key="4">
    <source>
        <dbReference type="ARBA" id="ARBA00022691"/>
    </source>
</evidence>
<dbReference type="PANTHER" id="PTHR10629">
    <property type="entry name" value="CYTOSINE-SPECIFIC METHYLTRANSFERASE"/>
    <property type="match status" value="1"/>
</dbReference>
<comment type="catalytic activity">
    <reaction evidence="6">
        <text>a 2'-deoxycytidine in DNA + S-adenosyl-L-methionine = a 5-methyl-2'-deoxycytidine in DNA + S-adenosyl-L-homocysteine + H(+)</text>
        <dbReference type="Rhea" id="RHEA:13681"/>
        <dbReference type="Rhea" id="RHEA-COMP:11369"/>
        <dbReference type="Rhea" id="RHEA-COMP:11370"/>
        <dbReference type="ChEBI" id="CHEBI:15378"/>
        <dbReference type="ChEBI" id="CHEBI:57856"/>
        <dbReference type="ChEBI" id="CHEBI:59789"/>
        <dbReference type="ChEBI" id="CHEBI:85452"/>
        <dbReference type="ChEBI" id="CHEBI:85454"/>
        <dbReference type="EC" id="2.1.1.37"/>
    </reaction>
</comment>
<keyword evidence="3 7" id="KW-0808">Transferase</keyword>
<accession>A0A378PX23</accession>
<evidence type="ECO:0000256" key="5">
    <source>
        <dbReference type="ARBA" id="ARBA00022747"/>
    </source>
</evidence>
<keyword evidence="5" id="KW-0680">Restriction system</keyword>
<dbReference type="Gene3D" id="3.40.50.150">
    <property type="entry name" value="Vaccinia Virus protein VP39"/>
    <property type="match status" value="1"/>
</dbReference>
<dbReference type="EMBL" id="UGPZ01000003">
    <property type="protein sequence ID" value="STY93049.1"/>
    <property type="molecule type" value="Genomic_DNA"/>
</dbReference>
<dbReference type="PANTHER" id="PTHR10629:SF52">
    <property type="entry name" value="DNA (CYTOSINE-5)-METHYLTRANSFERASE 1"/>
    <property type="match status" value="1"/>
</dbReference>
<keyword evidence="2 7" id="KW-0489">Methyltransferase</keyword>
<comment type="similarity">
    <text evidence="7 8">Belongs to the class I-like SAM-binding methyltransferase superfamily. C5-methyltransferase family.</text>
</comment>
<reference evidence="10 11" key="1">
    <citation type="submission" date="2018-06" db="EMBL/GenBank/DDBJ databases">
        <authorList>
            <consortium name="Pathogen Informatics"/>
            <person name="Doyle S."/>
        </authorList>
    </citation>
    <scope>NUCLEOTIDE SEQUENCE [LARGE SCALE GENOMIC DNA]</scope>
    <source>
        <strain evidence="10 11">NCTC9426</strain>
    </source>
</reference>
<proteinExistence type="inferred from homology"/>
<feature type="active site" evidence="7">
    <location>
        <position position="98"/>
    </location>
</feature>